<keyword evidence="7" id="KW-0325">Glycoprotein</keyword>
<dbReference type="Pfam" id="PF00082">
    <property type="entry name" value="Peptidase_S8"/>
    <property type="match status" value="1"/>
</dbReference>
<dbReference type="InterPro" id="IPR045051">
    <property type="entry name" value="SBT"/>
</dbReference>
<keyword evidence="6 9" id="KW-0720">Serine protease</keyword>
<dbReference type="SUPFAM" id="SSF52743">
    <property type="entry name" value="Subtilisin-like"/>
    <property type="match status" value="1"/>
</dbReference>
<dbReference type="Gene3D" id="3.40.50.200">
    <property type="entry name" value="Peptidase S8/S53 domain"/>
    <property type="match status" value="1"/>
</dbReference>
<dbReference type="PANTHER" id="PTHR10795">
    <property type="entry name" value="PROPROTEIN CONVERTASE SUBTILISIN/KEXIN"/>
    <property type="match status" value="1"/>
</dbReference>
<evidence type="ECO:0000259" key="12">
    <source>
        <dbReference type="Pfam" id="PF05922"/>
    </source>
</evidence>
<dbReference type="InterPro" id="IPR023828">
    <property type="entry name" value="Peptidase_S8_Ser-AS"/>
</dbReference>
<keyword evidence="15" id="KW-1185">Reference proteome</keyword>
<dbReference type="InterPro" id="IPR015500">
    <property type="entry name" value="Peptidase_S8_subtilisin-rel"/>
</dbReference>
<dbReference type="CDD" id="cd04852">
    <property type="entry name" value="Peptidases_S8_3"/>
    <property type="match status" value="1"/>
</dbReference>
<reference evidence="14" key="1">
    <citation type="submission" date="2019-10" db="EMBL/GenBank/DDBJ databases">
        <authorList>
            <person name="Zhang R."/>
            <person name="Pan Y."/>
            <person name="Wang J."/>
            <person name="Ma R."/>
            <person name="Yu S."/>
        </authorList>
    </citation>
    <scope>NUCLEOTIDE SEQUENCE</scope>
    <source>
        <strain evidence="14">LA-IB0</strain>
        <tissue evidence="14">Leaf</tissue>
    </source>
</reference>
<evidence type="ECO:0000256" key="4">
    <source>
        <dbReference type="ARBA" id="ARBA00022729"/>
    </source>
</evidence>
<evidence type="ECO:0000313" key="15">
    <source>
        <dbReference type="Proteomes" id="UP000826271"/>
    </source>
</evidence>
<dbReference type="InterPro" id="IPR037045">
    <property type="entry name" value="S8pro/Inhibitor_I9_sf"/>
</dbReference>
<dbReference type="PROSITE" id="PS00138">
    <property type="entry name" value="SUBTILASE_SER"/>
    <property type="match status" value="1"/>
</dbReference>
<keyword evidence="5 9" id="KW-0378">Hydrolase</keyword>
<evidence type="ECO:0000259" key="13">
    <source>
        <dbReference type="Pfam" id="PF17766"/>
    </source>
</evidence>
<dbReference type="InterPro" id="IPR036852">
    <property type="entry name" value="Peptidase_S8/S53_dom_sf"/>
</dbReference>
<gene>
    <name evidence="14" type="ORF">BUALT_Bualt11G0099600</name>
</gene>
<dbReference type="PROSITE" id="PS00136">
    <property type="entry name" value="SUBTILASE_ASP"/>
    <property type="match status" value="1"/>
</dbReference>
<feature type="domain" description="Peptidase S8/S53" evidence="11">
    <location>
        <begin position="292"/>
        <end position="745"/>
    </location>
</feature>
<feature type="domain" description="Inhibitor I9" evidence="12">
    <location>
        <begin position="190"/>
        <end position="268"/>
    </location>
</feature>
<dbReference type="Pfam" id="PF05922">
    <property type="entry name" value="Inhibitor_I9"/>
    <property type="match status" value="1"/>
</dbReference>
<evidence type="ECO:0000256" key="8">
    <source>
        <dbReference type="PIRSR" id="PIRSR615500-1"/>
    </source>
</evidence>
<feature type="domain" description="Subtilisin-like protease fibronectin type-III" evidence="13">
    <location>
        <begin position="819"/>
        <end position="918"/>
    </location>
</feature>
<evidence type="ECO:0000256" key="1">
    <source>
        <dbReference type="ARBA" id="ARBA00004613"/>
    </source>
</evidence>
<feature type="active site" description="Charge relay system" evidence="8 9">
    <location>
        <position position="299"/>
    </location>
</feature>
<dbReference type="PROSITE" id="PS51892">
    <property type="entry name" value="SUBTILASE"/>
    <property type="match status" value="1"/>
</dbReference>
<evidence type="ECO:0000256" key="6">
    <source>
        <dbReference type="ARBA" id="ARBA00022825"/>
    </source>
</evidence>
<accession>A0AAV6X113</accession>
<dbReference type="PRINTS" id="PR00723">
    <property type="entry name" value="SUBTILISIN"/>
</dbReference>
<evidence type="ECO:0000256" key="3">
    <source>
        <dbReference type="ARBA" id="ARBA00022670"/>
    </source>
</evidence>
<feature type="active site" description="Charge relay system" evidence="8 9">
    <location>
        <position position="711"/>
    </location>
</feature>
<feature type="active site" description="Charge relay system" evidence="8 9">
    <location>
        <position position="362"/>
    </location>
</feature>
<keyword evidence="3 9" id="KW-0645">Protease</keyword>
<comment type="similarity">
    <text evidence="2 9 10">Belongs to the peptidase S8 family.</text>
</comment>
<evidence type="ECO:0000256" key="7">
    <source>
        <dbReference type="ARBA" id="ARBA00023180"/>
    </source>
</evidence>
<proteinExistence type="inferred from homology"/>
<dbReference type="FunFam" id="3.30.70.80:FF:000002">
    <property type="entry name" value="Subtilisin-like protease SBT5.3"/>
    <property type="match status" value="1"/>
</dbReference>
<evidence type="ECO:0000256" key="9">
    <source>
        <dbReference type="PROSITE-ProRule" id="PRU01240"/>
    </source>
</evidence>
<dbReference type="AlphaFoldDB" id="A0AAV6X113"/>
<evidence type="ECO:0000256" key="5">
    <source>
        <dbReference type="ARBA" id="ARBA00022801"/>
    </source>
</evidence>
<keyword evidence="4" id="KW-0732">Signal</keyword>
<protein>
    <submittedName>
        <fullName evidence="14">Uncharacterized protein</fullName>
    </submittedName>
</protein>
<dbReference type="InterPro" id="IPR023827">
    <property type="entry name" value="Peptidase_S8_Asp-AS"/>
</dbReference>
<comment type="caution">
    <text evidence="14">The sequence shown here is derived from an EMBL/GenBank/DDBJ whole genome shotgun (WGS) entry which is preliminary data.</text>
</comment>
<dbReference type="CDD" id="cd02120">
    <property type="entry name" value="PA_subtilisin_like"/>
    <property type="match status" value="1"/>
</dbReference>
<name>A0AAV6X113_9LAMI</name>
<dbReference type="Gene3D" id="2.60.40.2310">
    <property type="match status" value="1"/>
</dbReference>
<sequence>MCPRKSDKIQQIQKISLDPVHSRIFAAVGTQSPSPVLNLRRRNSIAAAYTQSTAVGTQSPSTVLNRRRLHLIAVVETQSRSPVLNLRRRNSISTAWTQSPPIELSNFLLINCLAPLLRSIGLVMEDYSSGSDKVSKLRGLKEGAIVADNQYYKVHVMKLSKNLVLLFTLIHLCLHIATLSNASDDNERKTYIVYMGELPEEDTISLMDLHHSLLSDAIGSEMVAKASKIHSYGRSFNGFAARLLPHEAKLLSQTQGVVSVFPNKVQKLLTTRSWDFIGMSEKVKRNNQLETNMIVAVLDTGVWVDSPSFSDKGLGPPRKWRGKCDKGANFTGCNNKVIGAQFFNLGQSVPPEEATPVDVDGHGTHTASTAAGVAVDDASLFGIAEGTARGAVPSSRIASYKVCWDAGCQDIDVLAAFDAAIADGVDIISVSLGGTPRSFFEDSIAIGSFHALRKGIMTVCAAGNNGPYLSTVANVAPWVLTVAASTIDRKFETDVELGNGEKFSGISINTFSPKKGLYPMTSGARAQNLSGDSLGNASACDYGTLSQTKVKGKIVYCLGAGGDTVVHSLDGVGVIMSNDEFADTAFPTVVPGTYVSIYDGQKIDKYINTTRSAQAVIHKTRTVNITAPAIASFSSRGPQQLSHNILKVRRISLAVKLPLAFRPLLIRVLNEQPDIAAPGVNILAAYTKFATVTGQEGDKRVVKYNVESGTSMACPHASGAAAYVKSFHPKWSPAAIKSALMTTSKPMKIKPVGAELASGSGQINPKTAVHPGLVYDIDTVSYISFLCKEGYKNEDIALLTGNKKFNCSTVPRTEGSDGLNYPSIHLQLNNTETPISAVFYRTVTNVGTGKSAYKAEVESPEGLSIKVTPDILTFDQPNQKQSFKVILKGKFQQKTTWYLSGSLVWSDSRHNVRSPILVSLQNVEQ</sequence>
<evidence type="ECO:0000256" key="10">
    <source>
        <dbReference type="RuleBase" id="RU003355"/>
    </source>
</evidence>
<dbReference type="GO" id="GO:0005576">
    <property type="term" value="C:extracellular region"/>
    <property type="evidence" value="ECO:0007669"/>
    <property type="project" value="UniProtKB-SubCell"/>
</dbReference>
<dbReference type="Proteomes" id="UP000826271">
    <property type="component" value="Unassembled WGS sequence"/>
</dbReference>
<comment type="subcellular location">
    <subcellularLocation>
        <location evidence="1">Secreted</location>
    </subcellularLocation>
</comment>
<dbReference type="GO" id="GO:0006508">
    <property type="term" value="P:proteolysis"/>
    <property type="evidence" value="ECO:0007669"/>
    <property type="project" value="UniProtKB-KW"/>
</dbReference>
<evidence type="ECO:0000256" key="2">
    <source>
        <dbReference type="ARBA" id="ARBA00011073"/>
    </source>
</evidence>
<evidence type="ECO:0000259" key="11">
    <source>
        <dbReference type="Pfam" id="PF00082"/>
    </source>
</evidence>
<dbReference type="InterPro" id="IPR041469">
    <property type="entry name" value="Subtilisin-like_FN3"/>
</dbReference>
<dbReference type="Gene3D" id="3.50.30.30">
    <property type="match status" value="1"/>
</dbReference>
<dbReference type="GO" id="GO:0004252">
    <property type="term" value="F:serine-type endopeptidase activity"/>
    <property type="evidence" value="ECO:0007669"/>
    <property type="project" value="UniProtKB-UniRule"/>
</dbReference>
<dbReference type="InterPro" id="IPR000209">
    <property type="entry name" value="Peptidase_S8/S53_dom"/>
</dbReference>
<dbReference type="InterPro" id="IPR010259">
    <property type="entry name" value="S8pro/Inhibitor_I9"/>
</dbReference>
<dbReference type="InterPro" id="IPR034197">
    <property type="entry name" value="Peptidases_S8_3"/>
</dbReference>
<evidence type="ECO:0000313" key="14">
    <source>
        <dbReference type="EMBL" id="KAG8374137.1"/>
    </source>
</evidence>
<dbReference type="Gene3D" id="3.30.70.80">
    <property type="entry name" value="Peptidase S8 propeptide/proteinase inhibitor I9"/>
    <property type="match status" value="1"/>
</dbReference>
<dbReference type="EMBL" id="WHWC01000011">
    <property type="protein sequence ID" value="KAG8374137.1"/>
    <property type="molecule type" value="Genomic_DNA"/>
</dbReference>
<organism evidence="14 15">
    <name type="scientific">Buddleja alternifolia</name>
    <dbReference type="NCBI Taxonomy" id="168488"/>
    <lineage>
        <taxon>Eukaryota</taxon>
        <taxon>Viridiplantae</taxon>
        <taxon>Streptophyta</taxon>
        <taxon>Embryophyta</taxon>
        <taxon>Tracheophyta</taxon>
        <taxon>Spermatophyta</taxon>
        <taxon>Magnoliopsida</taxon>
        <taxon>eudicotyledons</taxon>
        <taxon>Gunneridae</taxon>
        <taxon>Pentapetalae</taxon>
        <taxon>asterids</taxon>
        <taxon>lamiids</taxon>
        <taxon>Lamiales</taxon>
        <taxon>Scrophulariaceae</taxon>
        <taxon>Buddlejeae</taxon>
        <taxon>Buddleja</taxon>
    </lineage>
</organism>
<dbReference type="Pfam" id="PF17766">
    <property type="entry name" value="fn3_6"/>
    <property type="match status" value="1"/>
</dbReference>